<organism evidence="8 9">
    <name type="scientific">Collybiopsis luxurians FD-317 M1</name>
    <dbReference type="NCBI Taxonomy" id="944289"/>
    <lineage>
        <taxon>Eukaryota</taxon>
        <taxon>Fungi</taxon>
        <taxon>Dikarya</taxon>
        <taxon>Basidiomycota</taxon>
        <taxon>Agaricomycotina</taxon>
        <taxon>Agaricomycetes</taxon>
        <taxon>Agaricomycetidae</taxon>
        <taxon>Agaricales</taxon>
        <taxon>Marasmiineae</taxon>
        <taxon>Omphalotaceae</taxon>
        <taxon>Collybiopsis</taxon>
        <taxon>Collybiopsis luxurians</taxon>
    </lineage>
</organism>
<feature type="domain" description="C2H2-type" evidence="7">
    <location>
        <begin position="376"/>
        <end position="403"/>
    </location>
</feature>
<feature type="compositionally biased region" description="Acidic residues" evidence="6">
    <location>
        <begin position="17"/>
        <end position="44"/>
    </location>
</feature>
<dbReference type="PROSITE" id="PS50157">
    <property type="entry name" value="ZINC_FINGER_C2H2_2"/>
    <property type="match status" value="3"/>
</dbReference>
<keyword evidence="4" id="KW-0862">Zinc</keyword>
<dbReference type="SMART" id="SM00355">
    <property type="entry name" value="ZnF_C2H2"/>
    <property type="match status" value="3"/>
</dbReference>
<feature type="domain" description="C2H2-type" evidence="7">
    <location>
        <begin position="292"/>
        <end position="321"/>
    </location>
</feature>
<dbReference type="GO" id="GO:0005634">
    <property type="term" value="C:nucleus"/>
    <property type="evidence" value="ECO:0007669"/>
    <property type="project" value="UniProtKB-ARBA"/>
</dbReference>
<feature type="region of interest" description="Disordered" evidence="6">
    <location>
        <begin position="1"/>
        <end position="92"/>
    </location>
</feature>
<feature type="compositionally biased region" description="Polar residues" evidence="6">
    <location>
        <begin position="681"/>
        <end position="694"/>
    </location>
</feature>
<feature type="domain" description="C2H2-type" evidence="7">
    <location>
        <begin position="346"/>
        <end position="376"/>
    </location>
</feature>
<feature type="compositionally biased region" description="Low complexity" evidence="6">
    <location>
        <begin position="612"/>
        <end position="626"/>
    </location>
</feature>
<feature type="region of interest" description="Disordered" evidence="6">
    <location>
        <begin position="805"/>
        <end position="888"/>
    </location>
</feature>
<feature type="compositionally biased region" description="Polar residues" evidence="6">
    <location>
        <begin position="50"/>
        <end position="70"/>
    </location>
</feature>
<evidence type="ECO:0000256" key="6">
    <source>
        <dbReference type="SAM" id="MobiDB-lite"/>
    </source>
</evidence>
<feature type="compositionally biased region" description="Low complexity" evidence="6">
    <location>
        <begin position="701"/>
        <end position="742"/>
    </location>
</feature>
<name>A0A0D0B4K3_9AGAR</name>
<evidence type="ECO:0000313" key="9">
    <source>
        <dbReference type="Proteomes" id="UP000053593"/>
    </source>
</evidence>
<dbReference type="InterPro" id="IPR013087">
    <property type="entry name" value="Znf_C2H2_type"/>
</dbReference>
<dbReference type="OrthoDB" id="8922241at2759"/>
<dbReference type="InterPro" id="IPR050329">
    <property type="entry name" value="GLI_C2H2-zinc-finger"/>
</dbReference>
<dbReference type="EMBL" id="KN834786">
    <property type="protein sequence ID" value="KIK58235.1"/>
    <property type="molecule type" value="Genomic_DNA"/>
</dbReference>
<feature type="compositionally biased region" description="Polar residues" evidence="6">
    <location>
        <begin position="816"/>
        <end position="839"/>
    </location>
</feature>
<evidence type="ECO:0000256" key="1">
    <source>
        <dbReference type="ARBA" id="ARBA00022723"/>
    </source>
</evidence>
<dbReference type="HOGENOM" id="CLU_324923_0_0_1"/>
<evidence type="ECO:0000259" key="7">
    <source>
        <dbReference type="PROSITE" id="PS50157"/>
    </source>
</evidence>
<keyword evidence="1" id="KW-0479">Metal-binding</keyword>
<evidence type="ECO:0000256" key="2">
    <source>
        <dbReference type="ARBA" id="ARBA00022737"/>
    </source>
</evidence>
<dbReference type="InterPro" id="IPR036236">
    <property type="entry name" value="Znf_C2H2_sf"/>
</dbReference>
<proteinExistence type="predicted"/>
<dbReference type="GO" id="GO:0000978">
    <property type="term" value="F:RNA polymerase II cis-regulatory region sequence-specific DNA binding"/>
    <property type="evidence" value="ECO:0007669"/>
    <property type="project" value="TreeGrafter"/>
</dbReference>
<reference evidence="8 9" key="1">
    <citation type="submission" date="2014-04" db="EMBL/GenBank/DDBJ databases">
        <title>Evolutionary Origins and Diversification of the Mycorrhizal Mutualists.</title>
        <authorList>
            <consortium name="DOE Joint Genome Institute"/>
            <consortium name="Mycorrhizal Genomics Consortium"/>
            <person name="Kohler A."/>
            <person name="Kuo A."/>
            <person name="Nagy L.G."/>
            <person name="Floudas D."/>
            <person name="Copeland A."/>
            <person name="Barry K.W."/>
            <person name="Cichocki N."/>
            <person name="Veneault-Fourrey C."/>
            <person name="LaButti K."/>
            <person name="Lindquist E.A."/>
            <person name="Lipzen A."/>
            <person name="Lundell T."/>
            <person name="Morin E."/>
            <person name="Murat C."/>
            <person name="Riley R."/>
            <person name="Ohm R."/>
            <person name="Sun H."/>
            <person name="Tunlid A."/>
            <person name="Henrissat B."/>
            <person name="Grigoriev I.V."/>
            <person name="Hibbett D.S."/>
            <person name="Martin F."/>
        </authorList>
    </citation>
    <scope>NUCLEOTIDE SEQUENCE [LARGE SCALE GENOMIC DNA]</scope>
    <source>
        <strain evidence="8 9">FD-317 M1</strain>
    </source>
</reference>
<feature type="compositionally biased region" description="Acidic residues" evidence="6">
    <location>
        <begin position="427"/>
        <end position="440"/>
    </location>
</feature>
<evidence type="ECO:0000256" key="5">
    <source>
        <dbReference type="PROSITE-ProRule" id="PRU00042"/>
    </source>
</evidence>
<feature type="compositionally biased region" description="Basic and acidic residues" evidence="6">
    <location>
        <begin position="441"/>
        <end position="450"/>
    </location>
</feature>
<accession>A0A0D0B4K3</accession>
<feature type="compositionally biased region" description="Low complexity" evidence="6">
    <location>
        <begin position="563"/>
        <end position="585"/>
    </location>
</feature>
<dbReference type="GO" id="GO:0045944">
    <property type="term" value="P:positive regulation of transcription by RNA polymerase II"/>
    <property type="evidence" value="ECO:0007669"/>
    <property type="project" value="UniProtKB-ARBA"/>
</dbReference>
<keyword evidence="3 5" id="KW-0863">Zinc-finger</keyword>
<dbReference type="PROSITE" id="PS00028">
    <property type="entry name" value="ZINC_FINGER_C2H2_1"/>
    <property type="match status" value="2"/>
</dbReference>
<gene>
    <name evidence="8" type="ORF">GYMLUDRAFT_202708</name>
</gene>
<dbReference type="SUPFAM" id="SSF57667">
    <property type="entry name" value="beta-beta-alpha zinc fingers"/>
    <property type="match status" value="1"/>
</dbReference>
<dbReference type="GO" id="GO:0000981">
    <property type="term" value="F:DNA-binding transcription factor activity, RNA polymerase II-specific"/>
    <property type="evidence" value="ECO:0007669"/>
    <property type="project" value="TreeGrafter"/>
</dbReference>
<feature type="region of interest" description="Disordered" evidence="6">
    <location>
        <begin position="561"/>
        <end position="641"/>
    </location>
</feature>
<evidence type="ECO:0000256" key="4">
    <source>
        <dbReference type="ARBA" id="ARBA00022833"/>
    </source>
</evidence>
<keyword evidence="9" id="KW-1185">Reference proteome</keyword>
<feature type="compositionally biased region" description="Polar residues" evidence="6">
    <location>
        <begin position="501"/>
        <end position="516"/>
    </location>
</feature>
<feature type="region of interest" description="Disordered" evidence="6">
    <location>
        <begin position="676"/>
        <end position="772"/>
    </location>
</feature>
<feature type="region of interest" description="Disordered" evidence="6">
    <location>
        <begin position="427"/>
        <end position="461"/>
    </location>
</feature>
<dbReference type="PANTHER" id="PTHR19818">
    <property type="entry name" value="ZINC FINGER PROTEIN ZIC AND GLI"/>
    <property type="match status" value="1"/>
</dbReference>
<evidence type="ECO:0000313" key="8">
    <source>
        <dbReference type="EMBL" id="KIK58235.1"/>
    </source>
</evidence>
<dbReference type="Proteomes" id="UP000053593">
    <property type="component" value="Unassembled WGS sequence"/>
</dbReference>
<dbReference type="AlphaFoldDB" id="A0A0D0B4K3"/>
<protein>
    <recommendedName>
        <fullName evidence="7">C2H2-type domain-containing protein</fullName>
    </recommendedName>
</protein>
<dbReference type="PANTHER" id="PTHR19818:SF165">
    <property type="entry name" value="RNA POLYMERASE II TRANSCRIPTION FACTOR, PUTATIVE-RELATED"/>
    <property type="match status" value="1"/>
</dbReference>
<feature type="compositionally biased region" description="Acidic residues" evidence="6">
    <location>
        <begin position="857"/>
        <end position="880"/>
    </location>
</feature>
<dbReference type="GO" id="GO:0008270">
    <property type="term" value="F:zinc ion binding"/>
    <property type="evidence" value="ECO:0007669"/>
    <property type="project" value="UniProtKB-KW"/>
</dbReference>
<evidence type="ECO:0000256" key="3">
    <source>
        <dbReference type="ARBA" id="ARBA00022771"/>
    </source>
</evidence>
<feature type="region of interest" description="Disordered" evidence="6">
    <location>
        <begin position="501"/>
        <end position="527"/>
    </location>
</feature>
<keyword evidence="2" id="KW-0677">Repeat</keyword>
<dbReference type="Pfam" id="PF00096">
    <property type="entry name" value="zf-C2H2"/>
    <property type="match status" value="1"/>
</dbReference>
<dbReference type="Gene3D" id="3.30.160.60">
    <property type="entry name" value="Classic Zinc Finger"/>
    <property type="match status" value="3"/>
</dbReference>
<sequence length="888" mass="91920">MSESTANPPQSAPAIADLEDEWDENDEGESDDEDDGDDDIDAEALEMARQLNQQLFSLEPDTSSAPTANPDSAPEPETESASVHPASSLPSKKEEAALVTIKVIMALLNHDPVAHSTLASTPVPNSSFSNVIDALKQILAAGKLPKPTASALSQSVVGLAASEVLFGSLKGQDSRLGVLGKRKREEIPATDPPPKEPSVLDMVSEAVHVVTHALHTSSSINPALITSIQKALHQIFLFCVTSSAGPSPTSTTAILQEISGLIQVLGILSGIQIGVNTTHGTGSTTDLSTMVHPCTDPSCSKTFMELSNLRTHERTHQPNHGRVPQSHPQPATPFTPPVAATYDRPFPCTFPSCSASFLRSHDLKRHVKVTHERKSYQCGGCGKTFSRRDAIKRHRDSTLAKAPQQGQFGKPITLCHESEIVEVDGGDEADDYTLDGDDFVPDAKRPKIEGEEPSLSGEEEGEIPRSMIDSAQAVILQLHPLLRAVVAKASGAHIPLVSVTSGTVTDPSSSQSTLSATAPPPQPPEQKAGMEIRHIAATTPTLSTAQPPPTTLAGIIARAQSQASPTLGAPAPSTSSSTPTQTYTFPPVPPPLSSAFTPSTYATSTIPPPPANSASTSTPPASASETGKVTDVQSTSPIPAPGLPHPNIASAVAAALGSSPYLYPYPYPHIYPPTHVPANAGGTQTPSRSTSASTPVLDMVPGPTGPVLALGPPAPPLSSSSHASSSSIPASAVPTSAVASPAPIQPSSLPVQTKLEPEHQKPSGSSSSLLSRHSLPLSSYGLSGDQTRLLEEVLAKAAQAAQAQAGGDNIGYEGKSSGSPSVASTNSGNENTEEGQSGSLGMGEDSRSTSAEHTLDIDADADAEGEADTAMDVDNDDDGEMTMVASAV</sequence>
<feature type="compositionally biased region" description="Low complexity" evidence="6">
    <location>
        <begin position="763"/>
        <end position="772"/>
    </location>
</feature>